<evidence type="ECO:0000259" key="6">
    <source>
        <dbReference type="Pfam" id="PF24986"/>
    </source>
</evidence>
<protein>
    <recommendedName>
        <fullName evidence="8">RimM N-terminal domain-containing protein</fullName>
    </recommendedName>
</protein>
<keyword evidence="1" id="KW-0963">Cytoplasm</keyword>
<dbReference type="InterPro" id="IPR009000">
    <property type="entry name" value="Transl_B-barrel_sf"/>
</dbReference>
<dbReference type="InterPro" id="IPR011961">
    <property type="entry name" value="RimM"/>
</dbReference>
<evidence type="ECO:0008006" key="8">
    <source>
        <dbReference type="Google" id="ProtNLM"/>
    </source>
</evidence>
<evidence type="ECO:0000313" key="7">
    <source>
        <dbReference type="EMBL" id="SVA88331.1"/>
    </source>
</evidence>
<dbReference type="Pfam" id="PF24986">
    <property type="entry name" value="PRC_RimM"/>
    <property type="match status" value="1"/>
</dbReference>
<dbReference type="SUPFAM" id="SSF50346">
    <property type="entry name" value="PRC-barrel domain"/>
    <property type="match status" value="1"/>
</dbReference>
<dbReference type="InterPro" id="IPR056792">
    <property type="entry name" value="PRC_RimM"/>
</dbReference>
<organism evidence="7">
    <name type="scientific">marine metagenome</name>
    <dbReference type="NCBI Taxonomy" id="408172"/>
    <lineage>
        <taxon>unclassified sequences</taxon>
        <taxon>metagenomes</taxon>
        <taxon>ecological metagenomes</taxon>
    </lineage>
</organism>
<dbReference type="HAMAP" id="MF_00014">
    <property type="entry name" value="Ribosome_mat_RimM"/>
    <property type="match status" value="1"/>
</dbReference>
<dbReference type="InterPro" id="IPR036976">
    <property type="entry name" value="RimM_N_sf"/>
</dbReference>
<dbReference type="Pfam" id="PF01782">
    <property type="entry name" value="RimM"/>
    <property type="match status" value="1"/>
</dbReference>
<reference evidence="7" key="1">
    <citation type="submission" date="2018-05" db="EMBL/GenBank/DDBJ databases">
        <authorList>
            <person name="Lanie J.A."/>
            <person name="Ng W.-L."/>
            <person name="Kazmierczak K.M."/>
            <person name="Andrzejewski T.M."/>
            <person name="Davidsen T.M."/>
            <person name="Wayne K.J."/>
            <person name="Tettelin H."/>
            <person name="Glass J.I."/>
            <person name="Rusch D."/>
            <person name="Podicherti R."/>
            <person name="Tsui H.-C.T."/>
            <person name="Winkler M.E."/>
        </authorList>
    </citation>
    <scope>NUCLEOTIDE SEQUENCE</scope>
</reference>
<evidence type="ECO:0000256" key="4">
    <source>
        <dbReference type="ARBA" id="ARBA00023186"/>
    </source>
</evidence>
<sequence length="176" mass="19660">MRSFKQGKCLDYPLESVLVARIGQPHGLDGSFLANTFSDYPHRFDVGSLLFLDGKQYKILKSLKVNSRTRILKLEGISTKRHATEVKNQALSIPLSKSPKPASNSYYHYQLIGLEVRSTTSEFLGCINEIIETGSNDVYVVKTGETELLIPAIKSVINQICLKTNTMTINNPNVLR</sequence>
<keyword evidence="2" id="KW-0690">Ribosome biogenesis</keyword>
<gene>
    <name evidence="7" type="ORF">METZ01_LOCUS141185</name>
</gene>
<feature type="domain" description="Ribosome maturation factor RimM PRC barrel" evidence="6">
    <location>
        <begin position="110"/>
        <end position="172"/>
    </location>
</feature>
<dbReference type="AlphaFoldDB" id="A0A381ZH68"/>
<dbReference type="PANTHER" id="PTHR33692">
    <property type="entry name" value="RIBOSOME MATURATION FACTOR RIMM"/>
    <property type="match status" value="1"/>
</dbReference>
<evidence type="ECO:0000256" key="1">
    <source>
        <dbReference type="ARBA" id="ARBA00022490"/>
    </source>
</evidence>
<dbReference type="Gene3D" id="2.40.30.60">
    <property type="entry name" value="RimM"/>
    <property type="match status" value="1"/>
</dbReference>
<dbReference type="InterPro" id="IPR011033">
    <property type="entry name" value="PRC_barrel-like_sf"/>
</dbReference>
<evidence type="ECO:0000259" key="5">
    <source>
        <dbReference type="Pfam" id="PF01782"/>
    </source>
</evidence>
<dbReference type="SUPFAM" id="SSF50447">
    <property type="entry name" value="Translation proteins"/>
    <property type="match status" value="1"/>
</dbReference>
<dbReference type="NCBIfam" id="TIGR02273">
    <property type="entry name" value="16S_RimM"/>
    <property type="match status" value="1"/>
</dbReference>
<dbReference type="Gene3D" id="2.30.30.240">
    <property type="entry name" value="PRC-barrel domain"/>
    <property type="match status" value="1"/>
</dbReference>
<keyword evidence="3" id="KW-0698">rRNA processing</keyword>
<dbReference type="GO" id="GO:0006364">
    <property type="term" value="P:rRNA processing"/>
    <property type="evidence" value="ECO:0007669"/>
    <property type="project" value="UniProtKB-KW"/>
</dbReference>
<proteinExistence type="inferred from homology"/>
<evidence type="ECO:0000256" key="2">
    <source>
        <dbReference type="ARBA" id="ARBA00022517"/>
    </source>
</evidence>
<name>A0A381ZH68_9ZZZZ</name>
<evidence type="ECO:0000256" key="3">
    <source>
        <dbReference type="ARBA" id="ARBA00022552"/>
    </source>
</evidence>
<dbReference type="InterPro" id="IPR002676">
    <property type="entry name" value="RimM_N"/>
</dbReference>
<dbReference type="EMBL" id="UINC01021229">
    <property type="protein sequence ID" value="SVA88331.1"/>
    <property type="molecule type" value="Genomic_DNA"/>
</dbReference>
<dbReference type="GO" id="GO:0043022">
    <property type="term" value="F:ribosome binding"/>
    <property type="evidence" value="ECO:0007669"/>
    <property type="project" value="InterPro"/>
</dbReference>
<accession>A0A381ZH68</accession>
<feature type="domain" description="RimM N-terminal" evidence="5">
    <location>
        <begin position="19"/>
        <end position="94"/>
    </location>
</feature>
<dbReference type="PANTHER" id="PTHR33692:SF1">
    <property type="entry name" value="RIBOSOME MATURATION FACTOR RIMM"/>
    <property type="match status" value="1"/>
</dbReference>
<dbReference type="GO" id="GO:0005840">
    <property type="term" value="C:ribosome"/>
    <property type="evidence" value="ECO:0007669"/>
    <property type="project" value="InterPro"/>
</dbReference>
<keyword evidence="4" id="KW-0143">Chaperone</keyword>